<evidence type="ECO:0000256" key="1">
    <source>
        <dbReference type="ARBA" id="ARBA00023015"/>
    </source>
</evidence>
<keyword evidence="1" id="KW-0805">Transcription regulation</keyword>
<protein>
    <submittedName>
        <fullName evidence="5">AraC family transcriptional regulator</fullName>
    </submittedName>
</protein>
<sequence>MHCFKLRGMTAHAHLPDFALARCVYFYAVVDDPIPEFRFLAANALCFNLDDITLLADGTQISGPVWGCSRLKQAPLVSKPAGRILYVLCDQGVWSRLLGIDPASISHSITPLNPNRNPALAQLHHRLVARKSNTGFLLEEINRFFLDALNGAEPEGIAEQARIMIANDYTVKIPDLANELGVSQRTLQRAFGRRYGMSPLKYTKLVRTFRSMVGHDYPTLRWANVPAEIDYVDQSHWIRDVRRLYGLAPGQLGANEEYHWLYYPRGSLEEKTASEDMDGLTDWREFAAASRLVDDPDD</sequence>
<dbReference type="GO" id="GO:0003700">
    <property type="term" value="F:DNA-binding transcription factor activity"/>
    <property type="evidence" value="ECO:0007669"/>
    <property type="project" value="InterPro"/>
</dbReference>
<feature type="domain" description="HTH araC/xylS-type" evidence="4">
    <location>
        <begin position="155"/>
        <end position="255"/>
    </location>
</feature>
<dbReference type="Pfam" id="PF12833">
    <property type="entry name" value="HTH_18"/>
    <property type="match status" value="1"/>
</dbReference>
<evidence type="ECO:0000313" key="6">
    <source>
        <dbReference type="Proteomes" id="UP000309668"/>
    </source>
</evidence>
<dbReference type="SMART" id="SM00342">
    <property type="entry name" value="HTH_ARAC"/>
    <property type="match status" value="1"/>
</dbReference>
<evidence type="ECO:0000256" key="3">
    <source>
        <dbReference type="ARBA" id="ARBA00023163"/>
    </source>
</evidence>
<accession>A0A5S3PBY4</accession>
<dbReference type="Proteomes" id="UP000309668">
    <property type="component" value="Unassembled WGS sequence"/>
</dbReference>
<dbReference type="GO" id="GO:0043565">
    <property type="term" value="F:sequence-specific DNA binding"/>
    <property type="evidence" value="ECO:0007669"/>
    <property type="project" value="InterPro"/>
</dbReference>
<name>A0A5S3PBY4_9SPHN</name>
<dbReference type="InterPro" id="IPR018060">
    <property type="entry name" value="HTH_AraC"/>
</dbReference>
<dbReference type="EMBL" id="VCAO01000002">
    <property type="protein sequence ID" value="TMM48749.1"/>
    <property type="molecule type" value="Genomic_DNA"/>
</dbReference>
<dbReference type="PANTHER" id="PTHR46796">
    <property type="entry name" value="HTH-TYPE TRANSCRIPTIONAL ACTIVATOR RHAS-RELATED"/>
    <property type="match status" value="1"/>
</dbReference>
<keyword evidence="6" id="KW-1185">Reference proteome</keyword>
<keyword evidence="3" id="KW-0804">Transcription</keyword>
<gene>
    <name evidence="5" type="ORF">FEV51_04960</name>
</gene>
<dbReference type="OrthoDB" id="2559672at2"/>
<dbReference type="AlphaFoldDB" id="A0A5S3PBY4"/>
<keyword evidence="2" id="KW-0238">DNA-binding</keyword>
<dbReference type="InterPro" id="IPR009057">
    <property type="entry name" value="Homeodomain-like_sf"/>
</dbReference>
<dbReference type="InterPro" id="IPR050204">
    <property type="entry name" value="AraC_XylS_family_regulators"/>
</dbReference>
<reference evidence="5 6" key="1">
    <citation type="submission" date="2019-05" db="EMBL/GenBank/DDBJ databases">
        <title>Erythrobacter marisflavi sp. nov., isolated from isolated from water of an estuary environment.</title>
        <authorList>
            <person name="Yoon J.-H."/>
        </authorList>
    </citation>
    <scope>NUCLEOTIDE SEQUENCE [LARGE SCALE GENOMIC DNA]</scope>
    <source>
        <strain evidence="5 6">KEM-5</strain>
    </source>
</reference>
<dbReference type="PROSITE" id="PS01124">
    <property type="entry name" value="HTH_ARAC_FAMILY_2"/>
    <property type="match status" value="1"/>
</dbReference>
<organism evidence="5 6">
    <name type="scientific">Qipengyuania marisflavi</name>
    <dbReference type="NCBI Taxonomy" id="2486356"/>
    <lineage>
        <taxon>Bacteria</taxon>
        <taxon>Pseudomonadati</taxon>
        <taxon>Pseudomonadota</taxon>
        <taxon>Alphaproteobacteria</taxon>
        <taxon>Sphingomonadales</taxon>
        <taxon>Erythrobacteraceae</taxon>
        <taxon>Qipengyuania</taxon>
    </lineage>
</organism>
<proteinExistence type="predicted"/>
<evidence type="ECO:0000259" key="4">
    <source>
        <dbReference type="PROSITE" id="PS01124"/>
    </source>
</evidence>
<evidence type="ECO:0000256" key="2">
    <source>
        <dbReference type="ARBA" id="ARBA00023125"/>
    </source>
</evidence>
<dbReference type="SUPFAM" id="SSF46689">
    <property type="entry name" value="Homeodomain-like"/>
    <property type="match status" value="1"/>
</dbReference>
<comment type="caution">
    <text evidence="5">The sequence shown here is derived from an EMBL/GenBank/DDBJ whole genome shotgun (WGS) entry which is preliminary data.</text>
</comment>
<dbReference type="Gene3D" id="1.10.10.60">
    <property type="entry name" value="Homeodomain-like"/>
    <property type="match status" value="1"/>
</dbReference>
<evidence type="ECO:0000313" key="5">
    <source>
        <dbReference type="EMBL" id="TMM48749.1"/>
    </source>
</evidence>